<accession>A0ABN9F2G0</accession>
<proteinExistence type="predicted"/>
<keyword evidence="2" id="KW-1185">Reference proteome</keyword>
<sequence>MITNLLRTLVMFFMGSTT</sequence>
<evidence type="ECO:0000313" key="2">
    <source>
        <dbReference type="Proteomes" id="UP001162483"/>
    </source>
</evidence>
<reference evidence="1" key="1">
    <citation type="submission" date="2023-05" db="EMBL/GenBank/DDBJ databases">
        <authorList>
            <person name="Stuckert A."/>
        </authorList>
    </citation>
    <scope>NUCLEOTIDE SEQUENCE</scope>
</reference>
<dbReference type="Proteomes" id="UP001162483">
    <property type="component" value="Unassembled WGS sequence"/>
</dbReference>
<evidence type="ECO:0000313" key="1">
    <source>
        <dbReference type="EMBL" id="CAI9589713.1"/>
    </source>
</evidence>
<organism evidence="1 2">
    <name type="scientific">Staurois parvus</name>
    <dbReference type="NCBI Taxonomy" id="386267"/>
    <lineage>
        <taxon>Eukaryota</taxon>
        <taxon>Metazoa</taxon>
        <taxon>Chordata</taxon>
        <taxon>Craniata</taxon>
        <taxon>Vertebrata</taxon>
        <taxon>Euteleostomi</taxon>
        <taxon>Amphibia</taxon>
        <taxon>Batrachia</taxon>
        <taxon>Anura</taxon>
        <taxon>Neobatrachia</taxon>
        <taxon>Ranoidea</taxon>
        <taxon>Ranidae</taxon>
        <taxon>Staurois</taxon>
    </lineage>
</organism>
<dbReference type="EMBL" id="CATNWA010016088">
    <property type="protein sequence ID" value="CAI9589713.1"/>
    <property type="molecule type" value="Genomic_DNA"/>
</dbReference>
<name>A0ABN9F2G0_9NEOB</name>
<protein>
    <submittedName>
        <fullName evidence="1">Uncharacterized protein</fullName>
    </submittedName>
</protein>
<comment type="caution">
    <text evidence="1">The sequence shown here is derived from an EMBL/GenBank/DDBJ whole genome shotgun (WGS) entry which is preliminary data.</text>
</comment>
<gene>
    <name evidence="1" type="ORF">SPARVUS_LOCUS10941099</name>
</gene>